<dbReference type="SMART" id="SM00609">
    <property type="entry name" value="VIT"/>
    <property type="match status" value="1"/>
</dbReference>
<sequence length="803" mass="88287">MNPISGTVYRFVLFFSLFLMIPPNGMAASESPDKTLSPYFLVRSDDPAADLLPLTGTSARVRIAGVIADVRVTQEYQNRGARPIEAIYVFPASTKAAVCGMKMTIGERTIVADIREREKARQEYEAAKAEGKSASLLEQQRPNVFQMNVANIMPGDRIVAELRYTELLVPTDGEYEFVYPTVVGPRYAGAPESGSPAPEKWVENPYLHEGEKPAYTFDITAEISAGMPIDSAVCPSHKTDIRFDSPALARVTLDPSETYGGNRDFILRYRLTGGQVQSGLLLCRGETENFFLLMMQPPERIAPAQMPPREYIFIVDVSGSMRGFPLDTSKTLMKNLIGHLRPADRFNVLLFAGGSKLLSERSLPATPENIARAIQVIDDQRGGGGTEVLPALKRALDLPGDDTGSRSVVIVTDGFVRVEKEAFDLIRTRLGEANIFTFGIGSSVNRHLIEGMARAGMGEPFVITGPEEAPDRAAQFRRYIESPVLTGVSVRFDGFDVYDTEPPAIPDLFARRPIIVFGKWKGEPDGTVRLRGLSGGAPYSADLAVSRFRPEAVNAGLRYLWARHRIAMLTDDNRLDPGEREAEKITRLGLTYNLLTQYTSFVAIDSQVRNTDGKTTTVVQPLPLPQGVSDSAVSHSRSPVGGIMYSAAPKMAMPLTAPVMAPPPQPEMDRKSADSDADTAPADEAKPVVASVLVVNDADKMTVRGMLPRAHLREVLEQHLEEIKRCIRLLPETEKHRKSEMVLKVTIGPGGQVTAAEVISGDLKDEVVRLCIRKKIREWSFHPSEDGKPVSAEYHIRFFKGMS</sequence>
<dbReference type="InterPro" id="IPR013694">
    <property type="entry name" value="VIT"/>
</dbReference>
<gene>
    <name evidence="5" type="ORF">DENIS_4308</name>
</gene>
<organism evidence="5 6">
    <name type="scientific">Desulfonema ishimotonii</name>
    <dbReference type="NCBI Taxonomy" id="45657"/>
    <lineage>
        <taxon>Bacteria</taxon>
        <taxon>Pseudomonadati</taxon>
        <taxon>Thermodesulfobacteriota</taxon>
        <taxon>Desulfobacteria</taxon>
        <taxon>Desulfobacterales</taxon>
        <taxon>Desulfococcaceae</taxon>
        <taxon>Desulfonema</taxon>
    </lineage>
</organism>
<dbReference type="OrthoDB" id="9784383at2"/>
<dbReference type="PROSITE" id="PS50234">
    <property type="entry name" value="VWFA"/>
    <property type="match status" value="1"/>
</dbReference>
<dbReference type="InterPro" id="IPR036465">
    <property type="entry name" value="vWFA_dom_sf"/>
</dbReference>
<evidence type="ECO:0000313" key="6">
    <source>
        <dbReference type="Proteomes" id="UP000288096"/>
    </source>
</evidence>
<dbReference type="RefSeq" id="WP_124330397.1">
    <property type="nucleotide sequence ID" value="NZ_BEXT01000001.1"/>
</dbReference>
<keyword evidence="2" id="KW-0732">Signal</keyword>
<proteinExistence type="predicted"/>
<reference evidence="6" key="1">
    <citation type="submission" date="2017-11" db="EMBL/GenBank/DDBJ databases">
        <authorList>
            <person name="Watanabe M."/>
            <person name="Kojima H."/>
        </authorList>
    </citation>
    <scope>NUCLEOTIDE SEQUENCE [LARGE SCALE GENOMIC DNA]</scope>
    <source>
        <strain evidence="6">Tokyo 01</strain>
    </source>
</reference>
<accession>A0A401G275</accession>
<dbReference type="PANTHER" id="PTHR45737:SF6">
    <property type="entry name" value="VON WILLEBRAND FACTOR A DOMAIN-CONTAINING PROTEIN 5A"/>
    <property type="match status" value="1"/>
</dbReference>
<keyword evidence="6" id="KW-1185">Reference proteome</keyword>
<dbReference type="InterPro" id="IPR049806">
    <property type="entry name" value="MasK-like_C"/>
</dbReference>
<dbReference type="Pfam" id="PF08487">
    <property type="entry name" value="VIT"/>
    <property type="match status" value="1"/>
</dbReference>
<evidence type="ECO:0000256" key="1">
    <source>
        <dbReference type="SAM" id="MobiDB-lite"/>
    </source>
</evidence>
<feature type="signal peptide" evidence="2">
    <location>
        <begin position="1"/>
        <end position="27"/>
    </location>
</feature>
<dbReference type="SUPFAM" id="SSF53300">
    <property type="entry name" value="vWA-like"/>
    <property type="match status" value="1"/>
</dbReference>
<dbReference type="AlphaFoldDB" id="A0A401G275"/>
<evidence type="ECO:0000313" key="5">
    <source>
        <dbReference type="EMBL" id="GBC63314.1"/>
    </source>
</evidence>
<evidence type="ECO:0000259" key="4">
    <source>
        <dbReference type="PROSITE" id="PS51468"/>
    </source>
</evidence>
<feature type="domain" description="VIT" evidence="4">
    <location>
        <begin position="38"/>
        <end position="166"/>
    </location>
</feature>
<name>A0A401G275_9BACT</name>
<dbReference type="PROSITE" id="PS51468">
    <property type="entry name" value="VIT"/>
    <property type="match status" value="1"/>
</dbReference>
<dbReference type="PANTHER" id="PTHR45737">
    <property type="entry name" value="VON WILLEBRAND FACTOR A DOMAIN-CONTAINING PROTEIN 5A"/>
    <property type="match status" value="1"/>
</dbReference>
<evidence type="ECO:0000259" key="3">
    <source>
        <dbReference type="PROSITE" id="PS50234"/>
    </source>
</evidence>
<dbReference type="SMART" id="SM00327">
    <property type="entry name" value="VWA"/>
    <property type="match status" value="1"/>
</dbReference>
<feature type="domain" description="VWFA" evidence="3">
    <location>
        <begin position="310"/>
        <end position="480"/>
    </location>
</feature>
<dbReference type="Proteomes" id="UP000288096">
    <property type="component" value="Unassembled WGS sequence"/>
</dbReference>
<evidence type="ECO:0000256" key="2">
    <source>
        <dbReference type="SAM" id="SignalP"/>
    </source>
</evidence>
<dbReference type="EMBL" id="BEXT01000001">
    <property type="protein sequence ID" value="GBC63314.1"/>
    <property type="molecule type" value="Genomic_DNA"/>
</dbReference>
<feature type="region of interest" description="Disordered" evidence="1">
    <location>
        <begin position="659"/>
        <end position="684"/>
    </location>
</feature>
<reference evidence="6" key="2">
    <citation type="submission" date="2019-01" db="EMBL/GenBank/DDBJ databases">
        <title>Genome sequence of Desulfonema ishimotonii strain Tokyo 01.</title>
        <authorList>
            <person name="Fukui M."/>
        </authorList>
    </citation>
    <scope>NUCLEOTIDE SEQUENCE [LARGE SCALE GENOMIC DNA]</scope>
    <source>
        <strain evidence="6">Tokyo 01</strain>
    </source>
</reference>
<comment type="caution">
    <text evidence="5">The sequence shown here is derived from an EMBL/GenBank/DDBJ whole genome shotgun (WGS) entry which is preliminary data.</text>
</comment>
<dbReference type="Gene3D" id="3.40.50.410">
    <property type="entry name" value="von Willebrand factor, type A domain"/>
    <property type="match status" value="1"/>
</dbReference>
<dbReference type="NCBIfam" id="NF033768">
    <property type="entry name" value="myxo_SS_tail"/>
    <property type="match status" value="1"/>
</dbReference>
<protein>
    <submittedName>
        <fullName evidence="5">Trypsin</fullName>
    </submittedName>
</protein>
<feature type="chain" id="PRO_5019428809" evidence="2">
    <location>
        <begin position="28"/>
        <end position="803"/>
    </location>
</feature>
<dbReference type="InterPro" id="IPR002035">
    <property type="entry name" value="VWF_A"/>
</dbReference>
<dbReference type="Pfam" id="PF13768">
    <property type="entry name" value="VWA_3"/>
    <property type="match status" value="1"/>
</dbReference>